<dbReference type="AlphaFoldDB" id="A0A344J6P0"/>
<dbReference type="Pfam" id="PF13692">
    <property type="entry name" value="Glyco_trans_1_4"/>
    <property type="match status" value="1"/>
</dbReference>
<dbReference type="OrthoDB" id="9807209at2"/>
<evidence type="ECO:0008006" key="3">
    <source>
        <dbReference type="Google" id="ProtNLM"/>
    </source>
</evidence>
<evidence type="ECO:0000313" key="2">
    <source>
        <dbReference type="Proteomes" id="UP000251842"/>
    </source>
</evidence>
<sequence>MTAAAIARWRWRVLREGLGLAFESMRKRDAAQAIMRARDAWRMIAPRLHAVQVAGDGRPQILVIDRTVPDPSRDSGSMRLVEIMRIMSAQGYGITLFPDTVPAIRGRREIDGVDVNVESLSRLPQWLSTHRARLRLAWLSRFQTVHKHACLIRHLAPDARLVFDTVDLHFLREGRRLEAMQHPLADAMASRIRGMELAAARMADVTVLVSVKEKQTLQSLHAEGRYAVVSNIHRPMRGEPGSAEGRSGVVFVGGTQHLPNREALAWLSAGIMPAIRARCPGTTVHVVGDVLLGEQADFSADGLQFHGRVPDLAPIYDACIAAIAPLRSGAGVKGKINSAMSHGLPVIATTLAIEGMGLVHGEDVLVADSAEGFSDAIWRLHHDHGLWHDLASAGLLNVRMAYSPEVAREEILALLDR</sequence>
<dbReference type="CDD" id="cd03801">
    <property type="entry name" value="GT4_PimA-like"/>
    <property type="match status" value="1"/>
</dbReference>
<evidence type="ECO:0000313" key="1">
    <source>
        <dbReference type="EMBL" id="AXA84700.1"/>
    </source>
</evidence>
<dbReference type="Gene3D" id="3.40.50.2000">
    <property type="entry name" value="Glycogen Phosphorylase B"/>
    <property type="match status" value="1"/>
</dbReference>
<accession>A0A344J6P0</accession>
<dbReference type="KEGG" id="lue:DCD74_08380"/>
<reference evidence="2" key="1">
    <citation type="submission" date="2018-05" db="EMBL/GenBank/DDBJ databases">
        <title>Luteimonas pekinense sp. nov., isolated from human Meibomian gland secretions, Beijing, China.</title>
        <authorList>
            <person name="Wen T."/>
            <person name="Bai H."/>
            <person name="Lv H."/>
        </authorList>
    </citation>
    <scope>NUCLEOTIDE SEQUENCE [LARGE SCALE GENOMIC DNA]</scope>
    <source>
        <strain evidence="2">83-4</strain>
    </source>
</reference>
<dbReference type="SUPFAM" id="SSF53756">
    <property type="entry name" value="UDP-Glycosyltransferase/glycogen phosphorylase"/>
    <property type="match status" value="1"/>
</dbReference>
<name>A0A344J6P0_9GAMM</name>
<proteinExistence type="predicted"/>
<organism evidence="1 2">
    <name type="scientific">Solilutibacter oculi</name>
    <dbReference type="NCBI Taxonomy" id="2698682"/>
    <lineage>
        <taxon>Bacteria</taxon>
        <taxon>Pseudomonadati</taxon>
        <taxon>Pseudomonadota</taxon>
        <taxon>Gammaproteobacteria</taxon>
        <taxon>Lysobacterales</taxon>
        <taxon>Lysobacteraceae</taxon>
        <taxon>Solilutibacter</taxon>
    </lineage>
</organism>
<gene>
    <name evidence="1" type="ORF">DCD74_08380</name>
</gene>
<dbReference type="EMBL" id="CP029556">
    <property type="protein sequence ID" value="AXA84700.1"/>
    <property type="molecule type" value="Genomic_DNA"/>
</dbReference>
<protein>
    <recommendedName>
        <fullName evidence="3">Sugar transferase</fullName>
    </recommendedName>
</protein>
<dbReference type="RefSeq" id="WP_112926913.1">
    <property type="nucleotide sequence ID" value="NZ_CP029556.1"/>
</dbReference>
<dbReference type="Proteomes" id="UP000251842">
    <property type="component" value="Chromosome"/>
</dbReference>
<keyword evidence="2" id="KW-1185">Reference proteome</keyword>